<evidence type="ECO:0000256" key="6">
    <source>
        <dbReference type="ARBA" id="ARBA00009541"/>
    </source>
</evidence>
<evidence type="ECO:0000256" key="4">
    <source>
        <dbReference type="ARBA" id="ARBA00001947"/>
    </source>
</evidence>
<gene>
    <name evidence="10" type="primary">rpe</name>
    <name evidence="15" type="ORF">D3Z33_08440</name>
</gene>
<dbReference type="EC" id="5.1.3.1" evidence="7 10"/>
<evidence type="ECO:0000313" key="16">
    <source>
        <dbReference type="Proteomes" id="UP000467132"/>
    </source>
</evidence>
<comment type="function">
    <text evidence="10">Catalyzes the reversible epimerization of D-ribulose 5-phosphate to D-xylulose 5-phosphate.</text>
</comment>
<keyword evidence="8 10" id="KW-0479">Metal-binding</keyword>
<dbReference type="FunFam" id="3.20.20.70:FF:000004">
    <property type="entry name" value="Ribulose-phosphate 3-epimerase"/>
    <property type="match status" value="1"/>
</dbReference>
<dbReference type="GO" id="GO:0019323">
    <property type="term" value="P:pentose catabolic process"/>
    <property type="evidence" value="ECO:0007669"/>
    <property type="project" value="UniProtKB-UniRule"/>
</dbReference>
<feature type="binding site" evidence="10 14">
    <location>
        <position position="65"/>
    </location>
    <ligand>
        <name>substrate</name>
    </ligand>
</feature>
<feature type="binding site" evidence="10 13">
    <location>
        <position position="32"/>
    </location>
    <ligand>
        <name>a divalent metal cation</name>
        <dbReference type="ChEBI" id="CHEBI:60240"/>
    </ligand>
</feature>
<evidence type="ECO:0000256" key="11">
    <source>
        <dbReference type="PIRNR" id="PIRNR001461"/>
    </source>
</evidence>
<dbReference type="NCBIfam" id="NF004076">
    <property type="entry name" value="PRK05581.1-4"/>
    <property type="match status" value="1"/>
</dbReference>
<feature type="binding site" evidence="10 14">
    <location>
        <begin position="196"/>
        <end position="197"/>
    </location>
    <ligand>
        <name>substrate</name>
    </ligand>
</feature>
<organism evidence="15 16">
    <name type="scientific">Senegalia massiliensis</name>
    <dbReference type="NCBI Taxonomy" id="1720316"/>
    <lineage>
        <taxon>Bacteria</taxon>
        <taxon>Bacillati</taxon>
        <taxon>Bacillota</taxon>
        <taxon>Clostridia</taxon>
        <taxon>Eubacteriales</taxon>
        <taxon>Clostridiaceae</taxon>
        <taxon>Senegalia</taxon>
    </lineage>
</organism>
<evidence type="ECO:0000256" key="8">
    <source>
        <dbReference type="ARBA" id="ARBA00022723"/>
    </source>
</evidence>
<dbReference type="GO" id="GO:0004750">
    <property type="term" value="F:D-ribulose-phosphate 3-epimerase activity"/>
    <property type="evidence" value="ECO:0007669"/>
    <property type="project" value="UniProtKB-UniRule"/>
</dbReference>
<dbReference type="Gene3D" id="3.20.20.70">
    <property type="entry name" value="Aldolase class I"/>
    <property type="match status" value="1"/>
</dbReference>
<dbReference type="GO" id="GO:0005737">
    <property type="term" value="C:cytoplasm"/>
    <property type="evidence" value="ECO:0007669"/>
    <property type="project" value="UniProtKB-ARBA"/>
</dbReference>
<keyword evidence="13" id="KW-0170">Cobalt</keyword>
<feature type="active site" description="Proton donor" evidence="10 12">
    <location>
        <position position="174"/>
    </location>
</feature>
<keyword evidence="10 11" id="KW-0119">Carbohydrate metabolism</keyword>
<dbReference type="Proteomes" id="UP000467132">
    <property type="component" value="Unassembled WGS sequence"/>
</dbReference>
<dbReference type="GO" id="GO:0046872">
    <property type="term" value="F:metal ion binding"/>
    <property type="evidence" value="ECO:0007669"/>
    <property type="project" value="UniProtKB-UniRule"/>
</dbReference>
<dbReference type="InterPro" id="IPR011060">
    <property type="entry name" value="RibuloseP-bd_barrel"/>
</dbReference>
<evidence type="ECO:0000256" key="14">
    <source>
        <dbReference type="PIRSR" id="PIRSR001461-3"/>
    </source>
</evidence>
<dbReference type="GO" id="GO:0006098">
    <property type="term" value="P:pentose-phosphate shunt"/>
    <property type="evidence" value="ECO:0007669"/>
    <property type="project" value="UniProtKB-UniRule"/>
</dbReference>
<feature type="binding site" evidence="10 13">
    <location>
        <position position="34"/>
    </location>
    <ligand>
        <name>a divalent metal cation</name>
        <dbReference type="ChEBI" id="CHEBI:60240"/>
    </ligand>
</feature>
<dbReference type="PIRSF" id="PIRSF001461">
    <property type="entry name" value="RPE"/>
    <property type="match status" value="1"/>
</dbReference>
<comment type="catalytic activity">
    <reaction evidence="1 10 11">
        <text>D-ribulose 5-phosphate = D-xylulose 5-phosphate</text>
        <dbReference type="Rhea" id="RHEA:13677"/>
        <dbReference type="ChEBI" id="CHEBI:57737"/>
        <dbReference type="ChEBI" id="CHEBI:58121"/>
        <dbReference type="EC" id="5.1.3.1"/>
    </reaction>
</comment>
<sequence>MYKISPSILSADFSNIKEDILKTVEGGADYIHLDVMDGLFVPNITFGAPVIKKLRKITNKPFDVHLMIEKPERFIEDFKDAGADIITVHQEASIHLHRTITQIKSLGLKAGVSLNPATPIETIKHLLNDIDMILIMTVNPGFGGQGLIKEMKEKVMELRAIIDDNNLDIDIQVDGGVKLDNIEELKSWGANIFVVGSGIFKAKDIELETKKYKQKLIQKDS</sequence>
<reference evidence="15 16" key="1">
    <citation type="submission" date="2018-08" db="EMBL/GenBank/DDBJ databases">
        <title>Murine metabolic-syndrome-specific gut microbial biobank.</title>
        <authorList>
            <person name="Liu C."/>
        </authorList>
    </citation>
    <scope>NUCLEOTIDE SEQUENCE [LARGE SCALE GENOMIC DNA]</scope>
    <source>
        <strain evidence="15 16">583</strain>
    </source>
</reference>
<evidence type="ECO:0000256" key="12">
    <source>
        <dbReference type="PIRSR" id="PIRSR001461-1"/>
    </source>
</evidence>
<feature type="binding site" evidence="10 14">
    <location>
        <begin position="141"/>
        <end position="144"/>
    </location>
    <ligand>
        <name>substrate</name>
    </ligand>
</feature>
<feature type="binding site" evidence="10">
    <location>
        <begin position="174"/>
        <end position="176"/>
    </location>
    <ligand>
        <name>substrate</name>
    </ligand>
</feature>
<keyword evidence="9 10" id="KW-0413">Isomerase</keyword>
<evidence type="ECO:0000256" key="2">
    <source>
        <dbReference type="ARBA" id="ARBA00001936"/>
    </source>
</evidence>
<keyword evidence="13" id="KW-0464">Manganese</keyword>
<evidence type="ECO:0000256" key="13">
    <source>
        <dbReference type="PIRSR" id="PIRSR001461-2"/>
    </source>
</evidence>
<comment type="cofactor">
    <cofactor evidence="4">
        <name>Zn(2+)</name>
        <dbReference type="ChEBI" id="CHEBI:29105"/>
    </cofactor>
</comment>
<dbReference type="InterPro" id="IPR000056">
    <property type="entry name" value="Ribul_P_3_epim-like"/>
</dbReference>
<name>A0A845QYL3_9CLOT</name>
<evidence type="ECO:0000256" key="9">
    <source>
        <dbReference type="ARBA" id="ARBA00023235"/>
    </source>
</evidence>
<dbReference type="HAMAP" id="MF_02227">
    <property type="entry name" value="RPE"/>
    <property type="match status" value="1"/>
</dbReference>
<feature type="binding site" evidence="14">
    <location>
        <position position="176"/>
    </location>
    <ligand>
        <name>substrate</name>
    </ligand>
</feature>
<dbReference type="Pfam" id="PF00834">
    <property type="entry name" value="Ribul_P_3_epim"/>
    <property type="match status" value="1"/>
</dbReference>
<accession>A0A845QYL3</accession>
<comment type="cofactor">
    <cofactor evidence="5">
        <name>Fe(2+)</name>
        <dbReference type="ChEBI" id="CHEBI:29033"/>
    </cofactor>
</comment>
<comment type="cofactor">
    <cofactor evidence="3">
        <name>Co(2+)</name>
        <dbReference type="ChEBI" id="CHEBI:48828"/>
    </cofactor>
</comment>
<evidence type="ECO:0000313" key="15">
    <source>
        <dbReference type="EMBL" id="NBI06879.1"/>
    </source>
</evidence>
<evidence type="ECO:0000256" key="1">
    <source>
        <dbReference type="ARBA" id="ARBA00001782"/>
    </source>
</evidence>
<proteinExistence type="inferred from homology"/>
<dbReference type="AlphaFoldDB" id="A0A845QYL3"/>
<keyword evidence="16" id="KW-1185">Reference proteome</keyword>
<evidence type="ECO:0000256" key="5">
    <source>
        <dbReference type="ARBA" id="ARBA00001954"/>
    </source>
</evidence>
<keyword evidence="13" id="KW-0862">Zinc</keyword>
<dbReference type="InterPro" id="IPR013785">
    <property type="entry name" value="Aldolase_TIM"/>
</dbReference>
<dbReference type="RefSeq" id="WP_160197358.1">
    <property type="nucleotide sequence ID" value="NZ_QXXA01000009.1"/>
</dbReference>
<feature type="binding site" evidence="10 13">
    <location>
        <position position="65"/>
    </location>
    <ligand>
        <name>a divalent metal cation</name>
        <dbReference type="ChEBI" id="CHEBI:60240"/>
    </ligand>
</feature>
<dbReference type="SUPFAM" id="SSF51366">
    <property type="entry name" value="Ribulose-phoshate binding barrel"/>
    <property type="match status" value="1"/>
</dbReference>
<dbReference type="NCBIfam" id="TIGR01163">
    <property type="entry name" value="rpe"/>
    <property type="match status" value="1"/>
</dbReference>
<protein>
    <recommendedName>
        <fullName evidence="7 10">Ribulose-phosphate 3-epimerase</fullName>
        <ecNumber evidence="7 10">5.1.3.1</ecNumber>
    </recommendedName>
</protein>
<dbReference type="InterPro" id="IPR026019">
    <property type="entry name" value="Ribul_P_3_epim"/>
</dbReference>
<comment type="similarity">
    <text evidence="6 10 11">Belongs to the ribulose-phosphate 3-epimerase family.</text>
</comment>
<comment type="cofactor">
    <cofactor evidence="10 13">
        <name>a divalent metal cation</name>
        <dbReference type="ChEBI" id="CHEBI:60240"/>
    </cofactor>
    <text evidence="10 13">Binds 1 divalent metal cation per subunit.</text>
</comment>
<comment type="cofactor">
    <cofactor evidence="2">
        <name>Mn(2+)</name>
        <dbReference type="ChEBI" id="CHEBI:29035"/>
    </cofactor>
</comment>
<feature type="binding site" evidence="10 14">
    <location>
        <position position="7"/>
    </location>
    <ligand>
        <name>substrate</name>
    </ligand>
</feature>
<dbReference type="PANTHER" id="PTHR11749">
    <property type="entry name" value="RIBULOSE-5-PHOSPHATE-3-EPIMERASE"/>
    <property type="match status" value="1"/>
</dbReference>
<comment type="caution">
    <text evidence="15">The sequence shown here is derived from an EMBL/GenBank/DDBJ whole genome shotgun (WGS) entry which is preliminary data.</text>
</comment>
<feature type="active site" description="Proton acceptor" evidence="10 12">
    <location>
        <position position="34"/>
    </location>
</feature>
<dbReference type="CDD" id="cd00429">
    <property type="entry name" value="RPE"/>
    <property type="match status" value="1"/>
</dbReference>
<evidence type="ECO:0000256" key="10">
    <source>
        <dbReference type="HAMAP-Rule" id="MF_02227"/>
    </source>
</evidence>
<evidence type="ECO:0000256" key="3">
    <source>
        <dbReference type="ARBA" id="ARBA00001941"/>
    </source>
</evidence>
<dbReference type="EMBL" id="QXXA01000009">
    <property type="protein sequence ID" value="NBI06879.1"/>
    <property type="molecule type" value="Genomic_DNA"/>
</dbReference>
<dbReference type="PROSITE" id="PS01085">
    <property type="entry name" value="RIBUL_P_3_EPIMER_1"/>
    <property type="match status" value="1"/>
</dbReference>
<comment type="pathway">
    <text evidence="10">Carbohydrate degradation.</text>
</comment>
<evidence type="ECO:0000256" key="7">
    <source>
        <dbReference type="ARBA" id="ARBA00013188"/>
    </source>
</evidence>
<dbReference type="OrthoDB" id="1645589at2"/>
<feature type="binding site" evidence="10 13">
    <location>
        <position position="174"/>
    </location>
    <ligand>
        <name>a divalent metal cation</name>
        <dbReference type="ChEBI" id="CHEBI:60240"/>
    </ligand>
</feature>